<protein>
    <submittedName>
        <fullName evidence="2">Uncharacterized protein</fullName>
    </submittedName>
</protein>
<gene>
    <name evidence="2" type="ORF">Vbra_1202</name>
</gene>
<evidence type="ECO:0000313" key="2">
    <source>
        <dbReference type="EMBL" id="CEM11991.1"/>
    </source>
</evidence>
<dbReference type="AlphaFoldDB" id="A0A0G4FFN2"/>
<dbReference type="Proteomes" id="UP000041254">
    <property type="component" value="Unassembled WGS sequence"/>
</dbReference>
<feature type="compositionally biased region" description="Basic residues" evidence="1">
    <location>
        <begin position="273"/>
        <end position="287"/>
    </location>
</feature>
<feature type="compositionally biased region" description="Basic and acidic residues" evidence="1">
    <location>
        <begin position="69"/>
        <end position="82"/>
    </location>
</feature>
<proteinExistence type="predicted"/>
<name>A0A0G4FFN2_VITBC</name>
<feature type="region of interest" description="Disordered" evidence="1">
    <location>
        <begin position="214"/>
        <end position="333"/>
    </location>
</feature>
<feature type="compositionally biased region" description="Basic residues" evidence="1">
    <location>
        <begin position="324"/>
        <end position="333"/>
    </location>
</feature>
<evidence type="ECO:0000256" key="1">
    <source>
        <dbReference type="SAM" id="MobiDB-lite"/>
    </source>
</evidence>
<evidence type="ECO:0000313" key="3">
    <source>
        <dbReference type="Proteomes" id="UP000041254"/>
    </source>
</evidence>
<organism evidence="2 3">
    <name type="scientific">Vitrella brassicaformis (strain CCMP3155)</name>
    <dbReference type="NCBI Taxonomy" id="1169540"/>
    <lineage>
        <taxon>Eukaryota</taxon>
        <taxon>Sar</taxon>
        <taxon>Alveolata</taxon>
        <taxon>Colpodellida</taxon>
        <taxon>Vitrellaceae</taxon>
        <taxon>Vitrella</taxon>
    </lineage>
</organism>
<feature type="region of interest" description="Disordered" evidence="1">
    <location>
        <begin position="36"/>
        <end position="82"/>
    </location>
</feature>
<dbReference type="EMBL" id="CDMY01000430">
    <property type="protein sequence ID" value="CEM11991.1"/>
    <property type="molecule type" value="Genomic_DNA"/>
</dbReference>
<reference evidence="2 3" key="1">
    <citation type="submission" date="2014-11" db="EMBL/GenBank/DDBJ databases">
        <authorList>
            <person name="Zhu J."/>
            <person name="Qi W."/>
            <person name="Song R."/>
        </authorList>
    </citation>
    <scope>NUCLEOTIDE SEQUENCE [LARGE SCALE GENOMIC DNA]</scope>
</reference>
<sequence length="333" mass="36513">MDKEVGNSLGIAKDEDVTLDLLDKHNWKDTVGLAHWQTDDLEDSEDEPVHAPAPSGNGRSEEPDGESDGEGKEEPEASRARIENALIRSNEGKKKAITIEVPGEGPCVLSKVLSVHAIRRLIGRPITSGPTHATMRINGTSVVWWVLVWVPPGPTPMYQPISLMYDNKNAELDIEFFAPVHPEDDSMDTDSPVMPAYHRTKTVVADKIKELEEQMEKEAATRRAQQPAMPPVGPGEGKREVRRRLDDAYAEWSDVDEENSDVAEPPPALWGRGRGRGGRGGRGRGGRGRGGANAGRGKAKAKGGVKRPPRESRDEDDDFVQQIKKPHAGRKRG</sequence>
<feature type="compositionally biased region" description="Basic residues" evidence="1">
    <location>
        <begin position="297"/>
        <end position="307"/>
    </location>
</feature>
<dbReference type="VEuPathDB" id="CryptoDB:Vbra_1202"/>
<feature type="compositionally biased region" description="Basic and acidic residues" evidence="1">
    <location>
        <begin position="236"/>
        <end position="247"/>
    </location>
</feature>
<keyword evidence="3" id="KW-1185">Reference proteome</keyword>
<accession>A0A0G4FFN2</accession>
<dbReference type="InParanoid" id="A0A0G4FFN2"/>